<dbReference type="Gene3D" id="1.20.5.1930">
    <property type="match status" value="1"/>
</dbReference>
<dbReference type="PROSITE" id="PS50109">
    <property type="entry name" value="HIS_KIN"/>
    <property type="match status" value="1"/>
</dbReference>
<evidence type="ECO:0000259" key="11">
    <source>
        <dbReference type="PROSITE" id="PS50109"/>
    </source>
</evidence>
<evidence type="ECO:0000313" key="13">
    <source>
        <dbReference type="Proteomes" id="UP000244937"/>
    </source>
</evidence>
<proteinExistence type="predicted"/>
<keyword evidence="10" id="KW-0472">Membrane</keyword>
<organism evidence="12 13">
    <name type="scientific">Flavobacterium pallidum</name>
    <dbReference type="NCBI Taxonomy" id="2172098"/>
    <lineage>
        <taxon>Bacteria</taxon>
        <taxon>Pseudomonadati</taxon>
        <taxon>Bacteroidota</taxon>
        <taxon>Flavobacteriia</taxon>
        <taxon>Flavobacteriales</taxon>
        <taxon>Flavobacteriaceae</taxon>
        <taxon>Flavobacterium</taxon>
    </lineage>
</organism>
<keyword evidence="4" id="KW-0808">Transferase</keyword>
<dbReference type="PANTHER" id="PTHR24421">
    <property type="entry name" value="NITRATE/NITRITE SENSOR PROTEIN NARX-RELATED"/>
    <property type="match status" value="1"/>
</dbReference>
<keyword evidence="5" id="KW-0547">Nucleotide-binding</keyword>
<dbReference type="Proteomes" id="UP000244937">
    <property type="component" value="Chromosome"/>
</dbReference>
<dbReference type="RefSeq" id="WP_108902963.1">
    <property type="nucleotide sequence ID" value="NZ_CP029187.1"/>
</dbReference>
<feature type="transmembrane region" description="Helical" evidence="10">
    <location>
        <begin position="348"/>
        <end position="370"/>
    </location>
</feature>
<protein>
    <recommendedName>
        <fullName evidence="2">histidine kinase</fullName>
        <ecNumber evidence="2">2.7.13.3</ecNumber>
    </recommendedName>
</protein>
<reference evidence="12 13" key="1">
    <citation type="submission" date="2018-05" db="EMBL/GenBank/DDBJ databases">
        <title>Genome sequencing of Flavobacterium sp. HYN0049.</title>
        <authorList>
            <person name="Yi H."/>
            <person name="Baek C."/>
        </authorList>
    </citation>
    <scope>NUCLEOTIDE SEQUENCE [LARGE SCALE GENOMIC DNA]</scope>
    <source>
        <strain evidence="12 13">HYN0049</strain>
    </source>
</reference>
<evidence type="ECO:0000313" key="12">
    <source>
        <dbReference type="EMBL" id="AWI25168.1"/>
    </source>
</evidence>
<dbReference type="Pfam" id="PF07730">
    <property type="entry name" value="HisKA_3"/>
    <property type="match status" value="1"/>
</dbReference>
<dbReference type="GO" id="GO:0005524">
    <property type="term" value="F:ATP binding"/>
    <property type="evidence" value="ECO:0007669"/>
    <property type="project" value="UniProtKB-KW"/>
</dbReference>
<dbReference type="CDD" id="cd16917">
    <property type="entry name" value="HATPase_UhpB-NarQ-NarX-like"/>
    <property type="match status" value="1"/>
</dbReference>
<dbReference type="InterPro" id="IPR036890">
    <property type="entry name" value="HATPase_C_sf"/>
</dbReference>
<dbReference type="Gene3D" id="3.30.565.10">
    <property type="entry name" value="Histidine kinase-like ATPase, C-terminal domain"/>
    <property type="match status" value="1"/>
</dbReference>
<dbReference type="GO" id="GO:0000155">
    <property type="term" value="F:phosphorelay sensor kinase activity"/>
    <property type="evidence" value="ECO:0007669"/>
    <property type="project" value="InterPro"/>
</dbReference>
<dbReference type="SUPFAM" id="SSF48452">
    <property type="entry name" value="TPR-like"/>
    <property type="match status" value="2"/>
</dbReference>
<keyword evidence="9" id="KW-0175">Coiled coil</keyword>
<evidence type="ECO:0000256" key="8">
    <source>
        <dbReference type="ARBA" id="ARBA00023012"/>
    </source>
</evidence>
<evidence type="ECO:0000256" key="9">
    <source>
        <dbReference type="SAM" id="Coils"/>
    </source>
</evidence>
<dbReference type="Pfam" id="PF02518">
    <property type="entry name" value="HATPase_c"/>
    <property type="match status" value="1"/>
</dbReference>
<dbReference type="PANTHER" id="PTHR24421:SF10">
    <property type="entry name" value="NITRATE_NITRITE SENSOR PROTEIN NARQ"/>
    <property type="match status" value="1"/>
</dbReference>
<name>A0A2S1SFI1_9FLAO</name>
<dbReference type="EMBL" id="CP029187">
    <property type="protein sequence ID" value="AWI25168.1"/>
    <property type="molecule type" value="Genomic_DNA"/>
</dbReference>
<dbReference type="InterPro" id="IPR005467">
    <property type="entry name" value="His_kinase_dom"/>
</dbReference>
<evidence type="ECO:0000256" key="10">
    <source>
        <dbReference type="SAM" id="Phobius"/>
    </source>
</evidence>
<dbReference type="AlphaFoldDB" id="A0A2S1SFI1"/>
<accession>A0A2S1SFI1</accession>
<dbReference type="OrthoDB" id="9778366at2"/>
<dbReference type="GO" id="GO:0016020">
    <property type="term" value="C:membrane"/>
    <property type="evidence" value="ECO:0007669"/>
    <property type="project" value="InterPro"/>
</dbReference>
<evidence type="ECO:0000256" key="4">
    <source>
        <dbReference type="ARBA" id="ARBA00022679"/>
    </source>
</evidence>
<evidence type="ECO:0000256" key="5">
    <source>
        <dbReference type="ARBA" id="ARBA00022741"/>
    </source>
</evidence>
<evidence type="ECO:0000256" key="7">
    <source>
        <dbReference type="ARBA" id="ARBA00022840"/>
    </source>
</evidence>
<keyword evidence="3" id="KW-0597">Phosphoprotein</keyword>
<dbReference type="SUPFAM" id="SSF55874">
    <property type="entry name" value="ATPase domain of HSP90 chaperone/DNA topoisomerase II/histidine kinase"/>
    <property type="match status" value="1"/>
</dbReference>
<gene>
    <name evidence="12" type="ORF">HYN49_04245</name>
</gene>
<dbReference type="SMART" id="SM00387">
    <property type="entry name" value="HATPase_c"/>
    <property type="match status" value="1"/>
</dbReference>
<keyword evidence="7" id="KW-0067">ATP-binding</keyword>
<sequence>MRNPFFRLLFLLLSQSILGQQSGQYDNCRTSECRILESYKMSKYYLESDDIALAQKWLNKTKNFYPANKIDTLACSIHNLQSELFYYMGLFQFGADEADSGIEKARQLNDSVLTADAYFFRGINQFELHKFDLAQQSLQQSLRYFPKVSRNKRISNSIEKEHIYNNLAQVKLKISQQDSALVYNHRAYELAKINHSKRGIPNAEQTFGEIYLSKNQIGNSKMFFEKSVFSALKSEYYDIALVDYGFLTAMSSDSRQTFEYYKKGTDLIQRKNINAFFRRYFYELSLKAFTKSGATAKVIEVQENIIRIDTESKLNANTHIQDISEQYVNNEKKLLTAEIEKFRRQKKITFLLIITASLCIAVMTLAIVIIRKRNKAEKRQEIIRLEALLDGQEKERKRIAEDLHDGLNGDLSAIKHHISSISEEIPENSGRVKLQKIIEMVDQVCSQTRSISHDLMPASIMDFGLVEALKQYCVKINTSHPIVIDFQYFGAMASLPKNLETTIYRIIQELINNAVKHSGAAQALVQMNFHEREIFITVEDNGKGFDLNMVPLGLGLKNIRSRVHLLHAEMEINSTENGSSFQIIIDLTKLVK</sequence>
<keyword evidence="10" id="KW-1133">Transmembrane helix</keyword>
<dbReference type="KEGG" id="fpal:HYN49_04245"/>
<evidence type="ECO:0000256" key="6">
    <source>
        <dbReference type="ARBA" id="ARBA00022777"/>
    </source>
</evidence>
<dbReference type="InterPro" id="IPR050482">
    <property type="entry name" value="Sensor_HK_TwoCompSys"/>
</dbReference>
<keyword evidence="6" id="KW-0418">Kinase</keyword>
<keyword evidence="13" id="KW-1185">Reference proteome</keyword>
<feature type="domain" description="Histidine kinase" evidence="11">
    <location>
        <begin position="503"/>
        <end position="589"/>
    </location>
</feature>
<dbReference type="InterPro" id="IPR011990">
    <property type="entry name" value="TPR-like_helical_dom_sf"/>
</dbReference>
<keyword evidence="10" id="KW-0812">Transmembrane</keyword>
<evidence type="ECO:0000256" key="1">
    <source>
        <dbReference type="ARBA" id="ARBA00000085"/>
    </source>
</evidence>
<dbReference type="Gene3D" id="1.25.40.10">
    <property type="entry name" value="Tetratricopeptide repeat domain"/>
    <property type="match status" value="1"/>
</dbReference>
<feature type="coiled-coil region" evidence="9">
    <location>
        <begin position="375"/>
        <end position="402"/>
    </location>
</feature>
<keyword evidence="8" id="KW-0902">Two-component regulatory system</keyword>
<comment type="catalytic activity">
    <reaction evidence="1">
        <text>ATP + protein L-histidine = ADP + protein N-phospho-L-histidine.</text>
        <dbReference type="EC" id="2.7.13.3"/>
    </reaction>
</comment>
<dbReference type="InterPro" id="IPR003594">
    <property type="entry name" value="HATPase_dom"/>
</dbReference>
<evidence type="ECO:0000256" key="3">
    <source>
        <dbReference type="ARBA" id="ARBA00022553"/>
    </source>
</evidence>
<dbReference type="InterPro" id="IPR011712">
    <property type="entry name" value="Sig_transdc_His_kin_sub3_dim/P"/>
</dbReference>
<evidence type="ECO:0000256" key="2">
    <source>
        <dbReference type="ARBA" id="ARBA00012438"/>
    </source>
</evidence>
<dbReference type="GO" id="GO:0046983">
    <property type="term" value="F:protein dimerization activity"/>
    <property type="evidence" value="ECO:0007669"/>
    <property type="project" value="InterPro"/>
</dbReference>
<dbReference type="EC" id="2.7.13.3" evidence="2"/>